<dbReference type="AlphaFoldDB" id="A0A6G9H4Z4"/>
<reference evidence="2 3" key="1">
    <citation type="submission" date="2020-03" db="EMBL/GenBank/DDBJ databases">
        <title>A novel species.</title>
        <authorList>
            <person name="Gao J."/>
        </authorList>
    </citation>
    <scope>NUCLEOTIDE SEQUENCE [LARGE SCALE GENOMIC DNA]</scope>
    <source>
        <strain evidence="2 3">QMT-12</strain>
    </source>
</reference>
<feature type="transmembrane region" description="Helical" evidence="1">
    <location>
        <begin position="43"/>
        <end position="65"/>
    </location>
</feature>
<accession>A0A6G9H4Z4</accession>
<dbReference type="Proteomes" id="UP000501179">
    <property type="component" value="Chromosome"/>
</dbReference>
<sequence>MRTGSEPTTARSALRMRFWLSVWGVIWAVFGTVAFAVAGRFGWSLACGLLLLAVLTDLVVVVWRIRRRARGTDRDDRYGGRRSRR</sequence>
<evidence type="ECO:0000313" key="3">
    <source>
        <dbReference type="Proteomes" id="UP000501179"/>
    </source>
</evidence>
<proteinExistence type="predicted"/>
<dbReference type="RefSeq" id="WP_167033811.1">
    <property type="nucleotide sequence ID" value="NZ_CP050177.1"/>
</dbReference>
<name>A0A6G9H4Z4_9ACTN</name>
<organism evidence="2 3">
    <name type="scientific">Streptomyces liangshanensis</name>
    <dbReference type="NCBI Taxonomy" id="2717324"/>
    <lineage>
        <taxon>Bacteria</taxon>
        <taxon>Bacillati</taxon>
        <taxon>Actinomycetota</taxon>
        <taxon>Actinomycetes</taxon>
        <taxon>Kitasatosporales</taxon>
        <taxon>Streptomycetaceae</taxon>
        <taxon>Streptomyces</taxon>
    </lineage>
</organism>
<feature type="transmembrane region" description="Helical" evidence="1">
    <location>
        <begin position="18"/>
        <end position="37"/>
    </location>
</feature>
<protein>
    <submittedName>
        <fullName evidence="2">Uncharacterized protein</fullName>
    </submittedName>
</protein>
<keyword evidence="1" id="KW-1133">Transmembrane helix</keyword>
<keyword evidence="1" id="KW-0472">Membrane</keyword>
<dbReference type="InterPro" id="IPR045924">
    <property type="entry name" value="DUF6343"/>
</dbReference>
<gene>
    <name evidence="2" type="ORF">HA039_26150</name>
</gene>
<dbReference type="Pfam" id="PF19870">
    <property type="entry name" value="DUF6343"/>
    <property type="match status" value="1"/>
</dbReference>
<keyword evidence="3" id="KW-1185">Reference proteome</keyword>
<evidence type="ECO:0000313" key="2">
    <source>
        <dbReference type="EMBL" id="QIQ05301.1"/>
    </source>
</evidence>
<dbReference type="EMBL" id="CP050177">
    <property type="protein sequence ID" value="QIQ05301.1"/>
    <property type="molecule type" value="Genomic_DNA"/>
</dbReference>
<dbReference type="KEGG" id="slia:HA039_26150"/>
<keyword evidence="1" id="KW-0812">Transmembrane</keyword>
<evidence type="ECO:0000256" key="1">
    <source>
        <dbReference type="SAM" id="Phobius"/>
    </source>
</evidence>